<keyword evidence="1" id="KW-1133">Transmembrane helix</keyword>
<gene>
    <name evidence="2" type="ORF">KHA97_15065</name>
</gene>
<organism evidence="2 3">
    <name type="scientific">Lederbergia citri</name>
    <dbReference type="NCBI Taxonomy" id="2833580"/>
    <lineage>
        <taxon>Bacteria</taxon>
        <taxon>Bacillati</taxon>
        <taxon>Bacillota</taxon>
        <taxon>Bacilli</taxon>
        <taxon>Bacillales</taxon>
        <taxon>Bacillaceae</taxon>
        <taxon>Lederbergia</taxon>
    </lineage>
</organism>
<reference evidence="2 3" key="1">
    <citation type="submission" date="2021-05" db="EMBL/GenBank/DDBJ databases">
        <title>Novel Bacillus species.</title>
        <authorList>
            <person name="Liu G."/>
        </authorList>
    </citation>
    <scope>NUCLEOTIDE SEQUENCE [LARGE SCALE GENOMIC DNA]</scope>
    <source>
        <strain evidence="3">FJAT-49780</strain>
    </source>
</reference>
<evidence type="ECO:0000313" key="2">
    <source>
        <dbReference type="EMBL" id="MBS4196385.1"/>
    </source>
</evidence>
<dbReference type="EMBL" id="JAGYPG010000002">
    <property type="protein sequence ID" value="MBS4196385.1"/>
    <property type="molecule type" value="Genomic_DNA"/>
</dbReference>
<feature type="transmembrane region" description="Helical" evidence="1">
    <location>
        <begin position="48"/>
        <end position="70"/>
    </location>
</feature>
<dbReference type="RefSeq" id="WP_213125521.1">
    <property type="nucleotide sequence ID" value="NZ_JAGYPG010000002.1"/>
</dbReference>
<keyword evidence="3" id="KW-1185">Reference proteome</keyword>
<sequence length="424" mass="47945">MSNEIKREIEEIQIPLELHRRSKMGIQQALSEYKGNKRIVKKWANRRILAASVLVVIILSSAVFNTQVLATIQKALQYIPGIGTVVEDDAPQERYVLDQPISTEVDGGSLVVTGMVVDDEMTYITMNGTNVEKYQSVKLVNGKGEEYTIKSSQMVWGSNGKWTGSYWHEGKLDLKGQMKLIIAENPEIVIPLTLNKAKSFDRYQDMGGTAAVNGVTITAIANKMDGLARVALVSQQPKDLKIIDFGIDGVHEDKRLYVADVAGKVYPIQYDWGLSNPVREFYFDLSGSDGKTYNMTIPEINVTYDDKVKLSLDIPSHGVIDVEKSFEIAGFPATITKLERINDDQLRLYVNLNYNEQTSKSLHNFRIDSMSHMAKINEQTKELEYLEFDIKPNSKKVKITLTEPEVIIRGPWKFELPYDKYFSN</sequence>
<keyword evidence="1" id="KW-0812">Transmembrane</keyword>
<evidence type="ECO:0000256" key="1">
    <source>
        <dbReference type="SAM" id="Phobius"/>
    </source>
</evidence>
<accession>A0A942YIE5</accession>
<dbReference type="AlphaFoldDB" id="A0A942YIE5"/>
<dbReference type="Proteomes" id="UP000681414">
    <property type="component" value="Unassembled WGS sequence"/>
</dbReference>
<keyword evidence="1" id="KW-0472">Membrane</keyword>
<protein>
    <submittedName>
        <fullName evidence="2">DUF4179 domain-containing protein</fullName>
    </submittedName>
</protein>
<evidence type="ECO:0000313" key="3">
    <source>
        <dbReference type="Proteomes" id="UP000681414"/>
    </source>
</evidence>
<proteinExistence type="predicted"/>
<comment type="caution">
    <text evidence="2">The sequence shown here is derived from an EMBL/GenBank/DDBJ whole genome shotgun (WGS) entry which is preliminary data.</text>
</comment>
<name>A0A942YIE5_9BACI</name>